<gene>
    <name evidence="13" type="primary">dapB</name>
    <name evidence="16" type="ORF">MMIC_P0138</name>
</gene>
<dbReference type="FunFam" id="3.30.360.10:FF:000004">
    <property type="entry name" value="4-hydroxy-tetrahydrodipicolinate reductase"/>
    <property type="match status" value="1"/>
</dbReference>
<dbReference type="InterPro" id="IPR036291">
    <property type="entry name" value="NAD(P)-bd_dom_sf"/>
</dbReference>
<comment type="subcellular location">
    <subcellularLocation>
        <location evidence="13">Cytoplasm</location>
    </subcellularLocation>
</comment>
<dbReference type="Gene3D" id="3.30.360.10">
    <property type="entry name" value="Dihydrodipicolinate Reductase, domain 2"/>
    <property type="match status" value="1"/>
</dbReference>
<feature type="domain" description="Dihydrodipicolinate reductase N-terminal" evidence="14">
    <location>
        <begin position="5"/>
        <end position="126"/>
    </location>
</feature>
<accession>A0A1L8CK16</accession>
<evidence type="ECO:0000256" key="13">
    <source>
        <dbReference type="HAMAP-Rule" id="MF_00102"/>
    </source>
</evidence>
<dbReference type="HAMAP" id="MF_00102">
    <property type="entry name" value="DapB"/>
    <property type="match status" value="1"/>
</dbReference>
<dbReference type="PIRSF" id="PIRSF000161">
    <property type="entry name" value="DHPR"/>
    <property type="match status" value="1"/>
</dbReference>
<evidence type="ECO:0000259" key="14">
    <source>
        <dbReference type="Pfam" id="PF01113"/>
    </source>
</evidence>
<dbReference type="GO" id="GO:0019877">
    <property type="term" value="P:diaminopimelate biosynthetic process"/>
    <property type="evidence" value="ECO:0007669"/>
    <property type="project" value="UniProtKB-UniRule"/>
</dbReference>
<evidence type="ECO:0000256" key="6">
    <source>
        <dbReference type="ARBA" id="ARBA00023002"/>
    </source>
</evidence>
<evidence type="ECO:0000256" key="12">
    <source>
        <dbReference type="ARBA" id="ARBA00049396"/>
    </source>
</evidence>
<keyword evidence="2 13" id="KW-0963">Cytoplasm</keyword>
<dbReference type="GO" id="GO:0016726">
    <property type="term" value="F:oxidoreductase activity, acting on CH or CH2 groups, NAD or NADP as acceptor"/>
    <property type="evidence" value="ECO:0007669"/>
    <property type="project" value="UniProtKB-UniRule"/>
</dbReference>
<comment type="pathway">
    <text evidence="9 13">Amino-acid biosynthesis; L-lysine biosynthesis via DAP pathway; (S)-tetrahydrodipicolinate from L-aspartate: step 4/4.</text>
</comment>
<dbReference type="AlphaFoldDB" id="A0A1L8CK16"/>
<keyword evidence="8 13" id="KW-0457">Lysine biosynthesis</keyword>
<organism evidence="16 17">
    <name type="scientific">Mariprofundus micogutta</name>
    <dbReference type="NCBI Taxonomy" id="1921010"/>
    <lineage>
        <taxon>Bacteria</taxon>
        <taxon>Pseudomonadati</taxon>
        <taxon>Pseudomonadota</taxon>
        <taxon>Candidatius Mariprofundia</taxon>
        <taxon>Mariprofundales</taxon>
        <taxon>Mariprofundaceae</taxon>
        <taxon>Mariprofundus</taxon>
    </lineage>
</organism>
<comment type="caution">
    <text evidence="13">Was originally thought to be a dihydrodipicolinate reductase (DHDPR), catalyzing the conversion of dihydrodipicolinate to tetrahydrodipicolinate. However, it was shown in E.coli that the substrate of the enzymatic reaction is not dihydrodipicolinate (DHDP) but in fact (2S,4S)-4-hydroxy-2,3,4,5-tetrahydrodipicolinic acid (HTPA), the product released by the DapA-catalyzed reaction.</text>
</comment>
<evidence type="ECO:0000256" key="4">
    <source>
        <dbReference type="ARBA" id="ARBA00022857"/>
    </source>
</evidence>
<dbReference type="RefSeq" id="WP_072658401.1">
    <property type="nucleotide sequence ID" value="NZ_BDFD01000001.1"/>
</dbReference>
<evidence type="ECO:0000256" key="11">
    <source>
        <dbReference type="ARBA" id="ARBA00049080"/>
    </source>
</evidence>
<feature type="domain" description="Dihydrodipicolinate reductase C-terminal" evidence="15">
    <location>
        <begin position="129"/>
        <end position="265"/>
    </location>
</feature>
<evidence type="ECO:0000256" key="7">
    <source>
        <dbReference type="ARBA" id="ARBA00023027"/>
    </source>
</evidence>
<evidence type="ECO:0000256" key="2">
    <source>
        <dbReference type="ARBA" id="ARBA00022490"/>
    </source>
</evidence>
<keyword evidence="7 13" id="KW-0520">NAD</keyword>
<evidence type="ECO:0000259" key="15">
    <source>
        <dbReference type="Pfam" id="PF05173"/>
    </source>
</evidence>
<feature type="binding site" evidence="13">
    <location>
        <begin position="10"/>
        <end position="15"/>
    </location>
    <ligand>
        <name>NAD(+)</name>
        <dbReference type="ChEBI" id="CHEBI:57540"/>
    </ligand>
</feature>
<keyword evidence="4 13" id="KW-0521">NADP</keyword>
<dbReference type="STRING" id="1921010.MMIC_P0138"/>
<comment type="subunit">
    <text evidence="13">Homotetramer.</text>
</comment>
<feature type="binding site" evidence="13">
    <location>
        <position position="36"/>
    </location>
    <ligand>
        <name>NAD(+)</name>
        <dbReference type="ChEBI" id="CHEBI:57540"/>
    </ligand>
</feature>
<dbReference type="NCBIfam" id="TIGR00036">
    <property type="entry name" value="dapB"/>
    <property type="match status" value="1"/>
</dbReference>
<dbReference type="PANTHER" id="PTHR20836:SF0">
    <property type="entry name" value="4-HYDROXY-TETRAHYDRODIPICOLINATE REDUCTASE 1, CHLOROPLASTIC-RELATED"/>
    <property type="match status" value="1"/>
</dbReference>
<comment type="catalytic activity">
    <reaction evidence="11 13">
        <text>(S)-2,3,4,5-tetrahydrodipicolinate + NADP(+) + H2O = (2S,4S)-4-hydroxy-2,3,4,5-tetrahydrodipicolinate + NADPH + H(+)</text>
        <dbReference type="Rhea" id="RHEA:35331"/>
        <dbReference type="ChEBI" id="CHEBI:15377"/>
        <dbReference type="ChEBI" id="CHEBI:15378"/>
        <dbReference type="ChEBI" id="CHEBI:16845"/>
        <dbReference type="ChEBI" id="CHEBI:57783"/>
        <dbReference type="ChEBI" id="CHEBI:58349"/>
        <dbReference type="ChEBI" id="CHEBI:67139"/>
        <dbReference type="EC" id="1.17.1.8"/>
    </reaction>
</comment>
<dbReference type="Pfam" id="PF01113">
    <property type="entry name" value="DapB_N"/>
    <property type="match status" value="1"/>
</dbReference>
<dbReference type="Pfam" id="PF05173">
    <property type="entry name" value="DapB_C"/>
    <property type="match status" value="1"/>
</dbReference>
<dbReference type="UniPathway" id="UPA00034">
    <property type="reaction ID" value="UER00018"/>
</dbReference>
<dbReference type="GO" id="GO:0050661">
    <property type="term" value="F:NADP binding"/>
    <property type="evidence" value="ECO:0007669"/>
    <property type="project" value="UniProtKB-UniRule"/>
</dbReference>
<reference evidence="16 17" key="1">
    <citation type="journal article" date="2017" name="Arch. Microbiol.">
        <title>Mariprofundus micogutta sp. nov., a novel iron-oxidizing zetaproteobacterium isolated from a deep-sea hydrothermal field at the Bayonnaise knoll of the Izu-Ogasawara arc, and a description of Mariprofundales ord. nov. and Zetaproteobacteria classis nov.</title>
        <authorList>
            <person name="Makita H."/>
            <person name="Tanaka E."/>
            <person name="Mitsunobu S."/>
            <person name="Miyazaki M."/>
            <person name="Nunoura T."/>
            <person name="Uematsu K."/>
            <person name="Takaki Y."/>
            <person name="Nishi S."/>
            <person name="Shimamura S."/>
            <person name="Takai K."/>
        </authorList>
    </citation>
    <scope>NUCLEOTIDE SEQUENCE [LARGE SCALE GENOMIC DNA]</scope>
    <source>
        <strain evidence="16 17">ET2</strain>
    </source>
</reference>
<dbReference type="CDD" id="cd02274">
    <property type="entry name" value="DHDPR_N"/>
    <property type="match status" value="1"/>
</dbReference>
<dbReference type="GO" id="GO:0008839">
    <property type="term" value="F:4-hydroxy-tetrahydrodipicolinate reductase"/>
    <property type="evidence" value="ECO:0007669"/>
    <property type="project" value="UniProtKB-UniRule"/>
</dbReference>
<dbReference type="InterPro" id="IPR022663">
    <property type="entry name" value="DapB_C"/>
</dbReference>
<comment type="catalytic activity">
    <reaction evidence="12 13">
        <text>(S)-2,3,4,5-tetrahydrodipicolinate + NAD(+) + H2O = (2S,4S)-4-hydroxy-2,3,4,5-tetrahydrodipicolinate + NADH + H(+)</text>
        <dbReference type="Rhea" id="RHEA:35323"/>
        <dbReference type="ChEBI" id="CHEBI:15377"/>
        <dbReference type="ChEBI" id="CHEBI:15378"/>
        <dbReference type="ChEBI" id="CHEBI:16845"/>
        <dbReference type="ChEBI" id="CHEBI:57540"/>
        <dbReference type="ChEBI" id="CHEBI:57945"/>
        <dbReference type="ChEBI" id="CHEBI:67139"/>
        <dbReference type="EC" id="1.17.1.8"/>
    </reaction>
</comment>
<dbReference type="GO" id="GO:0051287">
    <property type="term" value="F:NAD binding"/>
    <property type="evidence" value="ECO:0007669"/>
    <property type="project" value="UniProtKB-UniRule"/>
</dbReference>
<dbReference type="GO" id="GO:0009089">
    <property type="term" value="P:lysine biosynthetic process via diaminopimelate"/>
    <property type="evidence" value="ECO:0007669"/>
    <property type="project" value="UniProtKB-UniRule"/>
</dbReference>
<dbReference type="InterPro" id="IPR022664">
    <property type="entry name" value="DapB_N_CS"/>
</dbReference>
<feature type="binding site" evidence="13">
    <location>
        <position position="37"/>
    </location>
    <ligand>
        <name>NADP(+)</name>
        <dbReference type="ChEBI" id="CHEBI:58349"/>
    </ligand>
</feature>
<keyword evidence="6 13" id="KW-0560">Oxidoreductase</keyword>
<keyword evidence="17" id="KW-1185">Reference proteome</keyword>
<feature type="binding site" evidence="13">
    <location>
        <position position="157"/>
    </location>
    <ligand>
        <name>(S)-2,3,4,5-tetrahydrodipicolinate</name>
        <dbReference type="ChEBI" id="CHEBI:16845"/>
    </ligand>
</feature>
<comment type="similarity">
    <text evidence="1 13">Belongs to the DapB family.</text>
</comment>
<dbReference type="Gene3D" id="3.40.50.720">
    <property type="entry name" value="NAD(P)-binding Rossmann-like Domain"/>
    <property type="match status" value="1"/>
</dbReference>
<dbReference type="Proteomes" id="UP000231632">
    <property type="component" value="Unassembled WGS sequence"/>
</dbReference>
<evidence type="ECO:0000256" key="10">
    <source>
        <dbReference type="ARBA" id="ARBA00038983"/>
    </source>
</evidence>
<feature type="binding site" evidence="13">
    <location>
        <begin position="99"/>
        <end position="101"/>
    </location>
    <ligand>
        <name>NAD(+)</name>
        <dbReference type="ChEBI" id="CHEBI:57540"/>
    </ligand>
</feature>
<proteinExistence type="inferred from homology"/>
<dbReference type="PROSITE" id="PS01298">
    <property type="entry name" value="DAPB"/>
    <property type="match status" value="1"/>
</dbReference>
<feature type="active site" description="Proton donor/acceptor" evidence="13">
    <location>
        <position position="156"/>
    </location>
</feature>
<dbReference type="GO" id="GO:0005737">
    <property type="term" value="C:cytoplasm"/>
    <property type="evidence" value="ECO:0007669"/>
    <property type="project" value="UniProtKB-SubCell"/>
</dbReference>
<name>A0A1L8CK16_9PROT</name>
<dbReference type="OrthoDB" id="9790352at2"/>
<dbReference type="EC" id="1.17.1.8" evidence="10 13"/>
<dbReference type="SUPFAM" id="SSF51735">
    <property type="entry name" value="NAD(P)-binding Rossmann-fold domains"/>
    <property type="match status" value="1"/>
</dbReference>
<feature type="binding site" evidence="13">
    <location>
        <begin position="123"/>
        <end position="126"/>
    </location>
    <ligand>
        <name>NAD(+)</name>
        <dbReference type="ChEBI" id="CHEBI:57540"/>
    </ligand>
</feature>
<evidence type="ECO:0000256" key="1">
    <source>
        <dbReference type="ARBA" id="ARBA00006642"/>
    </source>
</evidence>
<dbReference type="InterPro" id="IPR000846">
    <property type="entry name" value="DapB_N"/>
</dbReference>
<dbReference type="InterPro" id="IPR023940">
    <property type="entry name" value="DHDPR_bac"/>
</dbReference>
<keyword evidence="3 13" id="KW-0028">Amino-acid biosynthesis</keyword>
<feature type="active site" description="Proton donor" evidence="13">
    <location>
        <position position="160"/>
    </location>
</feature>
<feature type="binding site" evidence="13">
    <location>
        <begin position="166"/>
        <end position="167"/>
    </location>
    <ligand>
        <name>(S)-2,3,4,5-tetrahydrodipicolinate</name>
        <dbReference type="ChEBI" id="CHEBI:16845"/>
    </ligand>
</feature>
<dbReference type="SUPFAM" id="SSF55347">
    <property type="entry name" value="Glyceraldehyde-3-phosphate dehydrogenase-like, C-terminal domain"/>
    <property type="match status" value="1"/>
</dbReference>
<evidence type="ECO:0000256" key="9">
    <source>
        <dbReference type="ARBA" id="ARBA00037922"/>
    </source>
</evidence>
<evidence type="ECO:0000256" key="3">
    <source>
        <dbReference type="ARBA" id="ARBA00022605"/>
    </source>
</evidence>
<evidence type="ECO:0000256" key="5">
    <source>
        <dbReference type="ARBA" id="ARBA00022915"/>
    </source>
</evidence>
<sequence length="269" mass="28276">MSELRVIVVGASGRMGRMLVRAVTEAKGAVLVGATERAGSPFVGRDAGELAGVETLAVPLAADIATCNEADVVIDFTAPAATLQHAAFIAERGMGIVIGTTGFDAEQLKQLKEVLSNSPVVMAANYSVGVNLALKLIEKAAEVLGNDYDAEIFEAHHKHKVDAPSGTALAMGKSLAAGRGVALDDVAVYSREGITGARKAGDIGFSVLRGGNIVGEHEAMFIADEERIEINHRASDRMVFARGAVRAAAWLSDQSSGWYDMQDVLNLRD</sequence>
<evidence type="ECO:0000256" key="8">
    <source>
        <dbReference type="ARBA" id="ARBA00023154"/>
    </source>
</evidence>
<keyword evidence="5 13" id="KW-0220">Diaminopimelate biosynthesis</keyword>
<evidence type="ECO:0000313" key="17">
    <source>
        <dbReference type="Proteomes" id="UP000231632"/>
    </source>
</evidence>
<dbReference type="EMBL" id="BDFD01000001">
    <property type="protein sequence ID" value="GAV19209.1"/>
    <property type="molecule type" value="Genomic_DNA"/>
</dbReference>
<dbReference type="PANTHER" id="PTHR20836">
    <property type="entry name" value="DIHYDRODIPICOLINATE REDUCTASE"/>
    <property type="match status" value="1"/>
</dbReference>
<comment type="function">
    <text evidence="13">Catalyzes the conversion of 4-hydroxy-tetrahydrodipicolinate (HTPA) to tetrahydrodipicolinate.</text>
</comment>
<comment type="caution">
    <text evidence="16">The sequence shown here is derived from an EMBL/GenBank/DDBJ whole genome shotgun (WGS) entry which is preliminary data.</text>
</comment>
<evidence type="ECO:0000313" key="16">
    <source>
        <dbReference type="EMBL" id="GAV19209.1"/>
    </source>
</evidence>
<protein>
    <recommendedName>
        <fullName evidence="10 13">4-hydroxy-tetrahydrodipicolinate reductase</fullName>
        <shortName evidence="13">HTPA reductase</shortName>
        <ecNumber evidence="10 13">1.17.1.8</ecNumber>
    </recommendedName>
</protein>